<dbReference type="GO" id="GO:0030246">
    <property type="term" value="F:carbohydrate binding"/>
    <property type="evidence" value="ECO:0007669"/>
    <property type="project" value="UniProtKB-ARBA"/>
</dbReference>
<gene>
    <name evidence="6" type="ORF">SAMN04489758_10868</name>
</gene>
<dbReference type="Gene3D" id="3.40.50.2300">
    <property type="match status" value="2"/>
</dbReference>
<dbReference type="RefSeq" id="WP_092353208.1">
    <property type="nucleotide sequence ID" value="NZ_FOIN01000008.1"/>
</dbReference>
<comment type="subcellular location">
    <subcellularLocation>
        <location evidence="1">Cell envelope</location>
    </subcellularLocation>
</comment>
<feature type="signal peptide" evidence="4">
    <location>
        <begin position="1"/>
        <end position="19"/>
    </location>
</feature>
<dbReference type="Proteomes" id="UP000198558">
    <property type="component" value="Unassembled WGS sequence"/>
</dbReference>
<evidence type="ECO:0000313" key="6">
    <source>
        <dbReference type="EMBL" id="SET37428.1"/>
    </source>
</evidence>
<keyword evidence="7" id="KW-1185">Reference proteome</keyword>
<dbReference type="PANTHER" id="PTHR46847:SF1">
    <property type="entry name" value="D-ALLOSE-BINDING PERIPLASMIC PROTEIN-RELATED"/>
    <property type="match status" value="1"/>
</dbReference>
<feature type="domain" description="Periplasmic binding protein" evidence="5">
    <location>
        <begin position="30"/>
        <end position="283"/>
    </location>
</feature>
<evidence type="ECO:0000256" key="1">
    <source>
        <dbReference type="ARBA" id="ARBA00004196"/>
    </source>
</evidence>
<dbReference type="EMBL" id="FOIN01000008">
    <property type="protein sequence ID" value="SET37428.1"/>
    <property type="molecule type" value="Genomic_DNA"/>
</dbReference>
<accession>A0A1I0DY10</accession>
<comment type="similarity">
    <text evidence="2">Belongs to the bacterial solute-binding protein 2 family.</text>
</comment>
<sequence>MYKKTKKIFIVITMIFSLAGCNSVNQKIKVAVIVKSTTSQFFKSVFSGANAASKEYNLELAFDGPENEEDYASQIEMMEKAIKDKVDAIVLSAIDYRKLVVSVENAIEAGIEVVIIDSDVDSKKIHTRISTNNYEAGKMAGDTVLKLGSNVYNVGIVNFDVNTANGQERERGLRSVLSKDERVLSLETINVQSDIPSSIQATKDILLKYPDINVIVTFNEWTTLGVGYAIEQLGYEDKVSVIGFDNNIVSIKMLETEVVDALIVQNPFAIGYLGVEQAYYLSRKQGGEERIYTKTVVINKENMFEKGNQKIVFPFN</sequence>
<feature type="chain" id="PRO_5039485980" evidence="4">
    <location>
        <begin position="20"/>
        <end position="316"/>
    </location>
</feature>
<dbReference type="GO" id="GO:0030313">
    <property type="term" value="C:cell envelope"/>
    <property type="evidence" value="ECO:0007669"/>
    <property type="project" value="UniProtKB-SubCell"/>
</dbReference>
<reference evidence="7" key="1">
    <citation type="submission" date="2016-10" db="EMBL/GenBank/DDBJ databases">
        <authorList>
            <person name="Varghese N."/>
            <person name="Submissions S."/>
        </authorList>
    </citation>
    <scope>NUCLEOTIDE SEQUENCE [LARGE SCALE GENOMIC DNA]</scope>
    <source>
        <strain evidence="7">DSM 1551</strain>
    </source>
</reference>
<dbReference type="PROSITE" id="PS51257">
    <property type="entry name" value="PROKAR_LIPOPROTEIN"/>
    <property type="match status" value="1"/>
</dbReference>
<evidence type="ECO:0000256" key="3">
    <source>
        <dbReference type="ARBA" id="ARBA00022729"/>
    </source>
</evidence>
<proteinExistence type="inferred from homology"/>
<name>A0A1I0DY10_9FIRM</name>
<dbReference type="AlphaFoldDB" id="A0A1I0DY10"/>
<dbReference type="SUPFAM" id="SSF53822">
    <property type="entry name" value="Periplasmic binding protein-like I"/>
    <property type="match status" value="1"/>
</dbReference>
<protein>
    <submittedName>
        <fullName evidence="6">Monosaccharide ABC transporter substrate-binding protein, CUT2 family</fullName>
    </submittedName>
</protein>
<keyword evidence="3 4" id="KW-0732">Signal</keyword>
<dbReference type="GeneID" id="78288070"/>
<dbReference type="OrthoDB" id="569491at2"/>
<organism evidence="6 7">
    <name type="scientific">Thomasclavelia cocleata</name>
    <dbReference type="NCBI Taxonomy" id="69824"/>
    <lineage>
        <taxon>Bacteria</taxon>
        <taxon>Bacillati</taxon>
        <taxon>Bacillota</taxon>
        <taxon>Erysipelotrichia</taxon>
        <taxon>Erysipelotrichales</taxon>
        <taxon>Coprobacillaceae</taxon>
        <taxon>Thomasclavelia</taxon>
    </lineage>
</organism>
<evidence type="ECO:0000313" key="7">
    <source>
        <dbReference type="Proteomes" id="UP000198558"/>
    </source>
</evidence>
<dbReference type="CDD" id="cd20006">
    <property type="entry name" value="PBP1_ABC_sugar_binding-like"/>
    <property type="match status" value="1"/>
</dbReference>
<dbReference type="InterPro" id="IPR028082">
    <property type="entry name" value="Peripla_BP_I"/>
</dbReference>
<dbReference type="InterPro" id="IPR025997">
    <property type="entry name" value="SBP_2_dom"/>
</dbReference>
<evidence type="ECO:0000256" key="4">
    <source>
        <dbReference type="SAM" id="SignalP"/>
    </source>
</evidence>
<dbReference type="PANTHER" id="PTHR46847">
    <property type="entry name" value="D-ALLOSE-BINDING PERIPLASMIC PROTEIN-RELATED"/>
    <property type="match status" value="1"/>
</dbReference>
<evidence type="ECO:0000259" key="5">
    <source>
        <dbReference type="Pfam" id="PF13407"/>
    </source>
</evidence>
<evidence type="ECO:0000256" key="2">
    <source>
        <dbReference type="ARBA" id="ARBA00007639"/>
    </source>
</evidence>
<dbReference type="Pfam" id="PF13407">
    <property type="entry name" value="Peripla_BP_4"/>
    <property type="match status" value="1"/>
</dbReference>